<dbReference type="Proteomes" id="UP000236063">
    <property type="component" value="Unassembled WGS sequence"/>
</dbReference>
<evidence type="ECO:0000313" key="2">
    <source>
        <dbReference type="Proteomes" id="UP000236063"/>
    </source>
</evidence>
<proteinExistence type="predicted"/>
<protein>
    <submittedName>
        <fullName evidence="1">Uncharacterized protein</fullName>
    </submittedName>
</protein>
<sequence length="83" mass="9184">MNYNFEKSLSAGTELPDDKTVIYVHSAAYAVLARTLDDHIPGFGHELLKNLDRVYEQNAGNEKTQLAFAQLGAMVKTLTNKEG</sequence>
<evidence type="ECO:0000313" key="1">
    <source>
        <dbReference type="EMBL" id="PNF66783.1"/>
    </source>
</evidence>
<accession>A0ABX4VHI6</accession>
<dbReference type="RefSeq" id="WP_069732444.1">
    <property type="nucleotide sequence ID" value="NZ_JABWOU010000001.1"/>
</dbReference>
<comment type="caution">
    <text evidence="1">The sequence shown here is derived from an EMBL/GenBank/DDBJ whole genome shotgun (WGS) entry which is preliminary data.</text>
</comment>
<reference evidence="1 2" key="1">
    <citation type="submission" date="2018-01" db="EMBL/GenBank/DDBJ databases">
        <title>Multi-drug resistant Enterobacter species isolated from the International Space Station and comparative genomic analyses with human pathogenic strains.</title>
        <authorList>
            <person name="Singh N.K."/>
            <person name="Bezdan D."/>
            <person name="McIntyre A."/>
            <person name="Sielaff A.C."/>
            <person name="Wheeler K."/>
            <person name="Mason C."/>
            <person name="Venkateswaran K."/>
        </authorList>
    </citation>
    <scope>NUCLEOTIDE SEQUENCE [LARGE SCALE GENOMIC DNA]</scope>
    <source>
        <strain evidence="1 2">IF2SW-P2</strain>
    </source>
</reference>
<name>A0ABX4VHI6_9ENTR</name>
<gene>
    <name evidence="1" type="ORF">C1167_02015</name>
</gene>
<dbReference type="EMBL" id="POUR01000001">
    <property type="protein sequence ID" value="PNF66783.1"/>
    <property type="molecule type" value="Genomic_DNA"/>
</dbReference>
<organism evidence="1 2">
    <name type="scientific">Enterobacter bugandensis</name>
    <dbReference type="NCBI Taxonomy" id="881260"/>
    <lineage>
        <taxon>Bacteria</taxon>
        <taxon>Pseudomonadati</taxon>
        <taxon>Pseudomonadota</taxon>
        <taxon>Gammaproteobacteria</taxon>
        <taxon>Enterobacterales</taxon>
        <taxon>Enterobacteriaceae</taxon>
        <taxon>Enterobacter</taxon>
    </lineage>
</organism>
<keyword evidence="2" id="KW-1185">Reference proteome</keyword>